<keyword evidence="2" id="KW-1185">Reference proteome</keyword>
<accession>A0A1L0BU25</accession>
<proteinExistence type="predicted"/>
<evidence type="ECO:0000313" key="1">
    <source>
        <dbReference type="EMBL" id="SGZ54849.1"/>
    </source>
</evidence>
<gene>
    <name evidence="1" type="ORF">SAMEA4029010_CIC11G00000001574</name>
</gene>
<dbReference type="EMBL" id="LT635760">
    <property type="protein sequence ID" value="SGZ54849.1"/>
    <property type="molecule type" value="Genomic_DNA"/>
</dbReference>
<sequence>MMRRYIALDLRKLSTFRFEYVLDQRLCDNFVGAEAVPFLVGAILDLCNHFGSQCIESDSEVRGQLELSSQQLNVLDTTHFHIIEF</sequence>
<reference evidence="1 2" key="1">
    <citation type="submission" date="2016-10" db="EMBL/GenBank/DDBJ databases">
        <authorList>
            <person name="de Groot N.N."/>
        </authorList>
    </citation>
    <scope>NUCLEOTIDE SEQUENCE [LARGE SCALE GENOMIC DNA]</scope>
    <source>
        <strain evidence="1 2">CBS 141442</strain>
    </source>
</reference>
<name>A0A1L0BU25_9ASCO</name>
<evidence type="ECO:0000313" key="2">
    <source>
        <dbReference type="Proteomes" id="UP000182334"/>
    </source>
</evidence>
<dbReference type="AlphaFoldDB" id="A0A1L0BU25"/>
<dbReference type="Proteomes" id="UP000182334">
    <property type="component" value="Chromosome V"/>
</dbReference>
<organism evidence="1 2">
    <name type="scientific">Sungouiella intermedia</name>
    <dbReference type="NCBI Taxonomy" id="45354"/>
    <lineage>
        <taxon>Eukaryota</taxon>
        <taxon>Fungi</taxon>
        <taxon>Dikarya</taxon>
        <taxon>Ascomycota</taxon>
        <taxon>Saccharomycotina</taxon>
        <taxon>Pichiomycetes</taxon>
        <taxon>Metschnikowiaceae</taxon>
        <taxon>Sungouiella</taxon>
    </lineage>
</organism>
<protein>
    <submittedName>
        <fullName evidence="1">CIC11C00000001574</fullName>
    </submittedName>
</protein>